<organism evidence="5 6">
    <name type="scientific">Microvirga terrae</name>
    <dbReference type="NCBI Taxonomy" id="2740529"/>
    <lineage>
        <taxon>Bacteria</taxon>
        <taxon>Pseudomonadati</taxon>
        <taxon>Pseudomonadota</taxon>
        <taxon>Alphaproteobacteria</taxon>
        <taxon>Hyphomicrobiales</taxon>
        <taxon>Methylobacteriaceae</taxon>
        <taxon>Microvirga</taxon>
    </lineage>
</organism>
<reference evidence="5" key="1">
    <citation type="submission" date="2022-08" db="EMBL/GenBank/DDBJ databases">
        <title>Microvirga terrae sp. nov., isolated from soil.</title>
        <authorList>
            <person name="Kim K.H."/>
            <person name="Seo Y.L."/>
            <person name="Kim J.M."/>
            <person name="Lee J.K."/>
            <person name="Han D.M."/>
            <person name="Jeon C.O."/>
        </authorList>
    </citation>
    <scope>NUCLEOTIDE SEQUENCE</scope>
    <source>
        <strain evidence="5">R24</strain>
        <plasmid evidence="5">pR24_1</plasmid>
    </source>
</reference>
<dbReference type="InterPro" id="IPR005493">
    <property type="entry name" value="RraA/RraA-like"/>
</dbReference>
<accession>A0ABY5S208</accession>
<sequence length="250" mass="27645">MIETKDISRPPKEWCEALAAIGAATASSTLSRMGIRNSHIFGPKAWTKGKAIAGPALTLQFMPKREDLYGADEYAEPEKQLHRHVLYHTRPGDIVVVDARGDMRSGIFGEMMMTFFQGRGGQGIVVDGCLRDTPNTKHLDLGLWINGVTPNFHTQTELMPFGVNVPIACGGVLVMPGDIIVADDDGAVVVPVKLAPELIKQASHHHEWEEFSKIKLLQGGDLRRYYPLSEAAWPEYEDWLRTNGRAVDPT</sequence>
<evidence type="ECO:0000313" key="5">
    <source>
        <dbReference type="EMBL" id="UVF22299.1"/>
    </source>
</evidence>
<protein>
    <recommendedName>
        <fullName evidence="2">Putative 4-hydroxy-4-methyl-2-oxoglutarate aldolase</fullName>
    </recommendedName>
    <alternativeName>
        <fullName evidence="3">Regulator of ribonuclease activity homolog</fullName>
    </alternativeName>
    <alternativeName>
        <fullName evidence="4">RraA-like protein</fullName>
    </alternativeName>
</protein>
<evidence type="ECO:0000256" key="1">
    <source>
        <dbReference type="ARBA" id="ARBA00001968"/>
    </source>
</evidence>
<dbReference type="CDD" id="cd16841">
    <property type="entry name" value="RraA_family"/>
    <property type="match status" value="1"/>
</dbReference>
<dbReference type="Pfam" id="PF03737">
    <property type="entry name" value="RraA-like"/>
    <property type="match status" value="1"/>
</dbReference>
<evidence type="ECO:0000256" key="4">
    <source>
        <dbReference type="ARBA" id="ARBA00030169"/>
    </source>
</evidence>
<dbReference type="PANTHER" id="PTHR33254:SF4">
    <property type="entry name" value="4-HYDROXY-4-METHYL-2-OXOGLUTARATE ALDOLASE 3-RELATED"/>
    <property type="match status" value="1"/>
</dbReference>
<dbReference type="InterPro" id="IPR036704">
    <property type="entry name" value="RraA/RraA-like_sf"/>
</dbReference>
<dbReference type="PANTHER" id="PTHR33254">
    <property type="entry name" value="4-HYDROXY-4-METHYL-2-OXOGLUTARATE ALDOLASE 3-RELATED"/>
    <property type="match status" value="1"/>
</dbReference>
<dbReference type="RefSeq" id="WP_173945475.1">
    <property type="nucleotide sequence ID" value="NZ_CP102846.1"/>
</dbReference>
<name>A0ABY5S208_9HYPH</name>
<keyword evidence="6" id="KW-1185">Reference proteome</keyword>
<dbReference type="Gene3D" id="3.50.30.40">
    <property type="entry name" value="Ribonuclease E inhibitor RraA/RraA-like"/>
    <property type="match status" value="1"/>
</dbReference>
<evidence type="ECO:0000256" key="3">
    <source>
        <dbReference type="ARBA" id="ARBA00029596"/>
    </source>
</evidence>
<dbReference type="NCBIfam" id="NF006093">
    <property type="entry name" value="PRK08245.1"/>
    <property type="match status" value="1"/>
</dbReference>
<proteinExistence type="predicted"/>
<dbReference type="EMBL" id="CP102846">
    <property type="protein sequence ID" value="UVF22299.1"/>
    <property type="molecule type" value="Genomic_DNA"/>
</dbReference>
<evidence type="ECO:0000313" key="6">
    <source>
        <dbReference type="Proteomes" id="UP001017257"/>
    </source>
</evidence>
<dbReference type="SUPFAM" id="SSF89562">
    <property type="entry name" value="RraA-like"/>
    <property type="match status" value="1"/>
</dbReference>
<comment type="cofactor">
    <cofactor evidence="1">
        <name>a divalent metal cation</name>
        <dbReference type="ChEBI" id="CHEBI:60240"/>
    </cofactor>
</comment>
<evidence type="ECO:0000256" key="2">
    <source>
        <dbReference type="ARBA" id="ARBA00016549"/>
    </source>
</evidence>
<keyword evidence="5" id="KW-0614">Plasmid</keyword>
<geneLocation type="plasmid" evidence="5 6">
    <name>pR24_1</name>
</geneLocation>
<dbReference type="Proteomes" id="UP001017257">
    <property type="component" value="Plasmid pR24_1"/>
</dbReference>
<gene>
    <name evidence="5" type="ORF">HPT29_026835</name>
</gene>